<dbReference type="SUPFAM" id="SSF56935">
    <property type="entry name" value="Porins"/>
    <property type="match status" value="1"/>
</dbReference>
<dbReference type="Pfam" id="PF07396">
    <property type="entry name" value="Porin_O_P"/>
    <property type="match status" value="1"/>
</dbReference>
<keyword evidence="3" id="KW-1185">Reference proteome</keyword>
<proteinExistence type="predicted"/>
<evidence type="ECO:0000313" key="2">
    <source>
        <dbReference type="EMBL" id="MCJ2183349.1"/>
    </source>
</evidence>
<comment type="caution">
    <text evidence="2">The sequence shown here is derived from an EMBL/GenBank/DDBJ whole genome shotgun (WGS) entry which is preliminary data.</text>
</comment>
<dbReference type="InterPro" id="IPR010870">
    <property type="entry name" value="Porin_O/P"/>
</dbReference>
<accession>A0ABT0BE72</accession>
<dbReference type="InterPro" id="IPR023614">
    <property type="entry name" value="Porin_dom_sf"/>
</dbReference>
<sequence>MGLAGGVPVAAFAADAQRGAAQADGPTREEMVSQLAEMRAQMAAMARRIDQLQAEVAGHAGAAGATPVAATAPASAPVAAPAPVTASAKAETPVVIEWKGAPKFETSDGWSFKVGGRINLDTGYSSSPAVGAPDEGFGSEMRRLRLRVEGTVPGGFGYKVETDIASSSAEITDAYLNYTDHGLTITAGQQNNFQGLEELSSSLNTSFIERAAFTDAFAFERRVGLSAAYHKGALLVQGGVFTDNAEDLPGKNYSLDTRLVFMPRIGKTQLHFGGSFHYTDLNGEDDTLRYRQRPFEHFTSTRYLDTGTFSASAERGIGLESAVIAGPFHASAEGYWQKVVRPGLADPTFFGGSFELGYFLTKGDHRGYKNGVFDRVKPAHPVGEGGIGAIQVNLRYDYLDLTDAGIVGGTQKGYEASLIWTQTDYTRLMFNYGHLDYTDAAYATASGSRAYGVDVFAVRAQLDF</sequence>
<reference evidence="2" key="1">
    <citation type="submission" date="2022-03" db="EMBL/GenBank/DDBJ databases">
        <title>Identification of a novel bacterium isolated from mangrove sediments.</title>
        <authorList>
            <person name="Pan X."/>
        </authorList>
    </citation>
    <scope>NUCLEOTIDE SEQUENCE</scope>
    <source>
        <strain evidence="2">B1949</strain>
    </source>
</reference>
<dbReference type="EMBL" id="JALHLF010000042">
    <property type="protein sequence ID" value="MCJ2183349.1"/>
    <property type="molecule type" value="Genomic_DNA"/>
</dbReference>
<evidence type="ECO:0000256" key="1">
    <source>
        <dbReference type="SAM" id="Coils"/>
    </source>
</evidence>
<protein>
    <submittedName>
        <fullName evidence="2">Porin</fullName>
    </submittedName>
</protein>
<evidence type="ECO:0000313" key="3">
    <source>
        <dbReference type="Proteomes" id="UP001162881"/>
    </source>
</evidence>
<name>A0ABT0BE72_9SPHN</name>
<organism evidence="2 3">
    <name type="scientific">Novosphingobium organovorum</name>
    <dbReference type="NCBI Taxonomy" id="2930092"/>
    <lineage>
        <taxon>Bacteria</taxon>
        <taxon>Pseudomonadati</taxon>
        <taxon>Pseudomonadota</taxon>
        <taxon>Alphaproteobacteria</taxon>
        <taxon>Sphingomonadales</taxon>
        <taxon>Sphingomonadaceae</taxon>
        <taxon>Novosphingobium</taxon>
    </lineage>
</organism>
<feature type="coiled-coil region" evidence="1">
    <location>
        <begin position="28"/>
        <end position="55"/>
    </location>
</feature>
<dbReference type="Gene3D" id="2.40.160.10">
    <property type="entry name" value="Porin"/>
    <property type="match status" value="1"/>
</dbReference>
<dbReference type="RefSeq" id="WP_244021078.1">
    <property type="nucleotide sequence ID" value="NZ_JALHLF010000042.1"/>
</dbReference>
<gene>
    <name evidence="2" type="ORF">MTR62_11700</name>
</gene>
<dbReference type="Proteomes" id="UP001162881">
    <property type="component" value="Unassembled WGS sequence"/>
</dbReference>
<keyword evidence="1" id="KW-0175">Coiled coil</keyword>